<protein>
    <submittedName>
        <fullName evidence="4">DUF1768 domain-containing protein</fullName>
    </submittedName>
</protein>
<proteinExistence type="predicted"/>
<evidence type="ECO:0000313" key="4">
    <source>
        <dbReference type="EMBL" id="PZR18610.1"/>
    </source>
</evidence>
<evidence type="ECO:0000256" key="1">
    <source>
        <dbReference type="ARBA" id="ARBA00000022"/>
    </source>
</evidence>
<evidence type="ECO:0000256" key="2">
    <source>
        <dbReference type="ARBA" id="ARBA00000751"/>
    </source>
</evidence>
<feature type="domain" description="NADAR" evidence="3">
    <location>
        <begin position="34"/>
        <end position="179"/>
    </location>
</feature>
<comment type="catalytic activity">
    <reaction evidence="2">
        <text>2,5-diamino-6-hydroxy-4-(5-phosphoribosylamino)-pyrimidine + H2O = 2,5,6-triamino-4-hydroxypyrimidine + D-ribose 5-phosphate</text>
        <dbReference type="Rhea" id="RHEA:23436"/>
        <dbReference type="ChEBI" id="CHEBI:15377"/>
        <dbReference type="ChEBI" id="CHEBI:58614"/>
        <dbReference type="ChEBI" id="CHEBI:78346"/>
        <dbReference type="ChEBI" id="CHEBI:137796"/>
    </reaction>
</comment>
<dbReference type="CDD" id="cd15457">
    <property type="entry name" value="NADAR"/>
    <property type="match status" value="1"/>
</dbReference>
<dbReference type="InterPro" id="IPR012816">
    <property type="entry name" value="NADAR"/>
</dbReference>
<accession>A0A2W5TSJ2</accession>
<name>A0A2W5TSJ2_9BACT</name>
<organism evidence="4 5">
    <name type="scientific">Archangium gephyra</name>
    <dbReference type="NCBI Taxonomy" id="48"/>
    <lineage>
        <taxon>Bacteria</taxon>
        <taxon>Pseudomonadati</taxon>
        <taxon>Myxococcota</taxon>
        <taxon>Myxococcia</taxon>
        <taxon>Myxococcales</taxon>
        <taxon>Cystobacterineae</taxon>
        <taxon>Archangiaceae</taxon>
        <taxon>Archangium</taxon>
    </lineage>
</organism>
<comment type="catalytic activity">
    <reaction evidence="1">
        <text>5-amino-6-(5-phospho-D-ribosylamino)uracil + H2O = 5,6-diaminouracil + D-ribose 5-phosphate</text>
        <dbReference type="Rhea" id="RHEA:55020"/>
        <dbReference type="ChEBI" id="CHEBI:15377"/>
        <dbReference type="ChEBI" id="CHEBI:46252"/>
        <dbReference type="ChEBI" id="CHEBI:58453"/>
        <dbReference type="ChEBI" id="CHEBI:78346"/>
    </reaction>
</comment>
<evidence type="ECO:0000313" key="5">
    <source>
        <dbReference type="Proteomes" id="UP000249061"/>
    </source>
</evidence>
<dbReference type="AlphaFoldDB" id="A0A2W5TSJ2"/>
<reference evidence="4 5" key="1">
    <citation type="submission" date="2017-08" db="EMBL/GenBank/DDBJ databases">
        <title>Infants hospitalized years apart are colonized by the same room-sourced microbial strains.</title>
        <authorList>
            <person name="Brooks B."/>
            <person name="Olm M.R."/>
            <person name="Firek B.A."/>
            <person name="Baker R."/>
            <person name="Thomas B.C."/>
            <person name="Morowitz M.J."/>
            <person name="Banfield J.F."/>
        </authorList>
    </citation>
    <scope>NUCLEOTIDE SEQUENCE [LARGE SCALE GENOMIC DNA]</scope>
    <source>
        <strain evidence="4">S2_003_000_R2_14</strain>
    </source>
</reference>
<sequence length="182" mass="20673">MHDLEQLLLALRRGESFTFLPFYGHTPREDGRLSDACFSQWWRCEFEVDGVRYTSAEQFMMAEKARLFGDQHTLAKILQTHEPGAVKKLGREVRNYDDAKWGAARLESVTRGSFAKFSSSSALREFLLSTGDAILVEAAPRDRIWGVGLGRNNPLIHDPTRWRGQNLLGFALVRARSMVRAS</sequence>
<evidence type="ECO:0000259" key="3">
    <source>
        <dbReference type="Pfam" id="PF08719"/>
    </source>
</evidence>
<dbReference type="EMBL" id="QFQP01000001">
    <property type="protein sequence ID" value="PZR18610.1"/>
    <property type="molecule type" value="Genomic_DNA"/>
</dbReference>
<dbReference type="NCBIfam" id="TIGR02464">
    <property type="entry name" value="ribofla_fusion"/>
    <property type="match status" value="1"/>
</dbReference>
<dbReference type="SUPFAM" id="SSF143990">
    <property type="entry name" value="YbiA-like"/>
    <property type="match status" value="1"/>
</dbReference>
<gene>
    <name evidence="4" type="ORF">DI536_01640</name>
</gene>
<dbReference type="Proteomes" id="UP000249061">
    <property type="component" value="Unassembled WGS sequence"/>
</dbReference>
<dbReference type="Gene3D" id="1.10.357.40">
    <property type="entry name" value="YbiA-like"/>
    <property type="match status" value="1"/>
</dbReference>
<dbReference type="InterPro" id="IPR037238">
    <property type="entry name" value="YbiA-like_sf"/>
</dbReference>
<dbReference type="Pfam" id="PF08719">
    <property type="entry name" value="NADAR"/>
    <property type="match status" value="1"/>
</dbReference>
<comment type="caution">
    <text evidence="4">The sequence shown here is derived from an EMBL/GenBank/DDBJ whole genome shotgun (WGS) entry which is preliminary data.</text>
</comment>